<dbReference type="EMBL" id="JABMIG020000237">
    <property type="protein sequence ID" value="KAL3784404.1"/>
    <property type="molecule type" value="Genomic_DNA"/>
</dbReference>
<dbReference type="SMART" id="SM00360">
    <property type="entry name" value="RRM"/>
    <property type="match status" value="2"/>
</dbReference>
<comment type="caution">
    <text evidence="6">The sequence shown here is derived from an EMBL/GenBank/DDBJ whole genome shotgun (WGS) entry which is preliminary data.</text>
</comment>
<evidence type="ECO:0000256" key="3">
    <source>
        <dbReference type="PROSITE-ProRule" id="PRU00176"/>
    </source>
</evidence>
<evidence type="ECO:0000313" key="6">
    <source>
        <dbReference type="EMBL" id="KAL3784404.1"/>
    </source>
</evidence>
<keyword evidence="1" id="KW-0677">Repeat</keyword>
<accession>A0ABD3P7Y2</accession>
<evidence type="ECO:0000259" key="5">
    <source>
        <dbReference type="PROSITE" id="PS50102"/>
    </source>
</evidence>
<dbReference type="AlphaFoldDB" id="A0ABD3P7Y2"/>
<dbReference type="GO" id="GO:0003723">
    <property type="term" value="F:RNA binding"/>
    <property type="evidence" value="ECO:0007669"/>
    <property type="project" value="UniProtKB-UniRule"/>
</dbReference>
<dbReference type="Proteomes" id="UP001516023">
    <property type="component" value="Unassembled WGS sequence"/>
</dbReference>
<dbReference type="PANTHER" id="PTHR48032:SF6">
    <property type="entry name" value="RNA-BINDING (RRM_RBD_RNP MOTIFS) FAMILY PROTEIN"/>
    <property type="match status" value="1"/>
</dbReference>
<protein>
    <recommendedName>
        <fullName evidence="5">RRM domain-containing protein</fullName>
    </recommendedName>
</protein>
<feature type="compositionally biased region" description="Basic and acidic residues" evidence="4">
    <location>
        <begin position="331"/>
        <end position="346"/>
    </location>
</feature>
<name>A0ABD3P7Y2_9STRA</name>
<dbReference type="PROSITE" id="PS50102">
    <property type="entry name" value="RRM"/>
    <property type="match status" value="2"/>
</dbReference>
<dbReference type="InterPro" id="IPR000504">
    <property type="entry name" value="RRM_dom"/>
</dbReference>
<keyword evidence="7" id="KW-1185">Reference proteome</keyword>
<dbReference type="SUPFAM" id="SSF54928">
    <property type="entry name" value="RNA-binding domain, RBD"/>
    <property type="match status" value="2"/>
</dbReference>
<feature type="domain" description="RRM" evidence="5">
    <location>
        <begin position="47"/>
        <end position="124"/>
    </location>
</feature>
<evidence type="ECO:0000256" key="1">
    <source>
        <dbReference type="ARBA" id="ARBA00022737"/>
    </source>
</evidence>
<dbReference type="Gene3D" id="3.30.70.330">
    <property type="match status" value="2"/>
</dbReference>
<evidence type="ECO:0000256" key="4">
    <source>
        <dbReference type="SAM" id="MobiDB-lite"/>
    </source>
</evidence>
<gene>
    <name evidence="6" type="ORF">HJC23_001288</name>
</gene>
<dbReference type="InterPro" id="IPR012677">
    <property type="entry name" value="Nucleotide-bd_a/b_plait_sf"/>
</dbReference>
<dbReference type="InterPro" id="IPR035979">
    <property type="entry name" value="RBD_domain_sf"/>
</dbReference>
<feature type="domain" description="RRM" evidence="5">
    <location>
        <begin position="165"/>
        <end position="243"/>
    </location>
</feature>
<organism evidence="6 7">
    <name type="scientific">Cyclotella cryptica</name>
    <dbReference type="NCBI Taxonomy" id="29204"/>
    <lineage>
        <taxon>Eukaryota</taxon>
        <taxon>Sar</taxon>
        <taxon>Stramenopiles</taxon>
        <taxon>Ochrophyta</taxon>
        <taxon>Bacillariophyta</taxon>
        <taxon>Coscinodiscophyceae</taxon>
        <taxon>Thalassiosirophycidae</taxon>
        <taxon>Stephanodiscales</taxon>
        <taxon>Stephanodiscaceae</taxon>
        <taxon>Cyclotella</taxon>
    </lineage>
</organism>
<reference evidence="6 7" key="1">
    <citation type="journal article" date="2020" name="G3 (Bethesda)">
        <title>Improved Reference Genome for Cyclotella cryptica CCMP332, a Model for Cell Wall Morphogenesis, Salinity Adaptation, and Lipid Production in Diatoms (Bacillariophyta).</title>
        <authorList>
            <person name="Roberts W.R."/>
            <person name="Downey K.M."/>
            <person name="Ruck E.C."/>
            <person name="Traller J.C."/>
            <person name="Alverson A.J."/>
        </authorList>
    </citation>
    <scope>NUCLEOTIDE SEQUENCE [LARGE SCALE GENOMIC DNA]</scope>
    <source>
        <strain evidence="6 7">CCMP332</strain>
    </source>
</reference>
<evidence type="ECO:0000256" key="2">
    <source>
        <dbReference type="ARBA" id="ARBA00022884"/>
    </source>
</evidence>
<keyword evidence="2 3" id="KW-0694">RNA-binding</keyword>
<sequence>MAGLGLSLGSHMKDGRLLGRPLDALPFHLFPCTLNLHTTPPSNIDAAKIFVGGLSWQTTEETLRYHFEQYGEVSSVEVMRDRNTGDPRGFAFVVFKSDDTVELILSSGPHEINNKIVDVKRAQARGIAPPSIHGAEDPNAIGGAPLHSRVKQENESGLTPEQLKNKVFVGGLPLHVDKDGLKDFFSVFGPVTDAIVMMDMMAHRSRGFGFVTFENGSNGAQKAIEAQPINMFGKMVEVKLATPKGDREGGGTSNTHNPFHQNFHKPVMAPTASSTGEFAGLASSYGRAGWRAGYGSKAFGNAGWSVVGWDDGGDAPERSGFSFAMIDHKNIENDAGENDGHNDSIRPTKRARQ</sequence>
<proteinExistence type="predicted"/>
<dbReference type="PANTHER" id="PTHR48032">
    <property type="entry name" value="RNA-BINDING PROTEIN MUSASHI HOMOLOG RBP6"/>
    <property type="match status" value="1"/>
</dbReference>
<evidence type="ECO:0000313" key="7">
    <source>
        <dbReference type="Proteomes" id="UP001516023"/>
    </source>
</evidence>
<feature type="region of interest" description="Disordered" evidence="4">
    <location>
        <begin position="331"/>
        <end position="353"/>
    </location>
</feature>
<dbReference type="Pfam" id="PF00076">
    <property type="entry name" value="RRM_1"/>
    <property type="match status" value="2"/>
</dbReference>